<name>A0A645IDR7_9ZZZZ</name>
<accession>A0A645IDR7</accession>
<reference evidence="1" key="1">
    <citation type="submission" date="2019-08" db="EMBL/GenBank/DDBJ databases">
        <authorList>
            <person name="Kucharzyk K."/>
            <person name="Murdoch R.W."/>
            <person name="Higgins S."/>
            <person name="Loffler F."/>
        </authorList>
    </citation>
    <scope>NUCLEOTIDE SEQUENCE</scope>
</reference>
<sequence length="104" mass="12082">MKSTNKDMADSTFFWGVAKTYKLGVAVFAVSWDSISEKIKGKIDKKTTNLASEIKRNYGKIKPTLKTKAFFSVMRIVQRKGWNEADRVYWQEKGWTGNIRPWNK</sequence>
<organism evidence="1">
    <name type="scientific">bioreactor metagenome</name>
    <dbReference type="NCBI Taxonomy" id="1076179"/>
    <lineage>
        <taxon>unclassified sequences</taxon>
        <taxon>metagenomes</taxon>
        <taxon>ecological metagenomes</taxon>
    </lineage>
</organism>
<dbReference type="AlphaFoldDB" id="A0A645IDR7"/>
<dbReference type="InterPro" id="IPR029039">
    <property type="entry name" value="Flavoprotein-like_sf"/>
</dbReference>
<gene>
    <name evidence="1" type="ORF">SDC9_196887</name>
</gene>
<comment type="caution">
    <text evidence="1">The sequence shown here is derived from an EMBL/GenBank/DDBJ whole genome shotgun (WGS) entry which is preliminary data.</text>
</comment>
<protein>
    <submittedName>
        <fullName evidence="1">Uncharacterized protein</fullName>
    </submittedName>
</protein>
<proteinExistence type="predicted"/>
<dbReference type="EMBL" id="VSSQ01112352">
    <property type="protein sequence ID" value="MPN49270.1"/>
    <property type="molecule type" value="Genomic_DNA"/>
</dbReference>
<dbReference type="Gene3D" id="3.40.50.360">
    <property type="match status" value="1"/>
</dbReference>
<evidence type="ECO:0000313" key="1">
    <source>
        <dbReference type="EMBL" id="MPN49270.1"/>
    </source>
</evidence>